<protein>
    <recommendedName>
        <fullName evidence="4">DUF4332 domain-containing protein</fullName>
    </recommendedName>
</protein>
<evidence type="ECO:0008006" key="4">
    <source>
        <dbReference type="Google" id="ProtNLM"/>
    </source>
</evidence>
<keyword evidence="1" id="KW-0812">Transmembrane</keyword>
<gene>
    <name evidence="2" type="ORF">M0L20_03370</name>
</gene>
<keyword evidence="1" id="KW-1133">Transmembrane helix</keyword>
<dbReference type="Proteomes" id="UP001202180">
    <property type="component" value="Unassembled WGS sequence"/>
</dbReference>
<keyword evidence="3" id="KW-1185">Reference proteome</keyword>
<accession>A0ABT0HFF3</accession>
<proteinExistence type="predicted"/>
<sequence length="165" mass="18444">MFELNPLNLPDASLQHLVMGVVTLVLGFIIGYASRQNLVRELESQLAIVKRNVEDCYRTPAVVVSSGNDEASVLNRISSRIHEIDFNRIGYASLAEADDLKEIVGVGPFLEKKLHAISIYTFRQIANFTGEDIDQVNDIIEFFPGRIQRDNWVGQAAQLAKKSNL</sequence>
<reference evidence="2 3" key="1">
    <citation type="submission" date="2022-04" db="EMBL/GenBank/DDBJ databases">
        <title>Spirosoma sp. strain RP8 genome sequencing and assembly.</title>
        <authorList>
            <person name="Jung Y."/>
        </authorList>
    </citation>
    <scope>NUCLEOTIDE SEQUENCE [LARGE SCALE GENOMIC DNA]</scope>
    <source>
        <strain evidence="2 3">RP8</strain>
    </source>
</reference>
<evidence type="ECO:0000313" key="3">
    <source>
        <dbReference type="Proteomes" id="UP001202180"/>
    </source>
</evidence>
<name>A0ABT0HFF3_9BACT</name>
<evidence type="ECO:0000256" key="1">
    <source>
        <dbReference type="SAM" id="Phobius"/>
    </source>
</evidence>
<evidence type="ECO:0000313" key="2">
    <source>
        <dbReference type="EMBL" id="MCK8490877.1"/>
    </source>
</evidence>
<organism evidence="2 3">
    <name type="scientific">Spirosoma liriopis</name>
    <dbReference type="NCBI Taxonomy" id="2937440"/>
    <lineage>
        <taxon>Bacteria</taxon>
        <taxon>Pseudomonadati</taxon>
        <taxon>Bacteroidota</taxon>
        <taxon>Cytophagia</taxon>
        <taxon>Cytophagales</taxon>
        <taxon>Cytophagaceae</taxon>
        <taxon>Spirosoma</taxon>
    </lineage>
</organism>
<comment type="caution">
    <text evidence="2">The sequence shown here is derived from an EMBL/GenBank/DDBJ whole genome shotgun (WGS) entry which is preliminary data.</text>
</comment>
<dbReference type="RefSeq" id="WP_248475710.1">
    <property type="nucleotide sequence ID" value="NZ_JALPRF010000001.1"/>
</dbReference>
<dbReference type="EMBL" id="JALPRF010000001">
    <property type="protein sequence ID" value="MCK8490877.1"/>
    <property type="molecule type" value="Genomic_DNA"/>
</dbReference>
<feature type="transmembrane region" description="Helical" evidence="1">
    <location>
        <begin position="12"/>
        <end position="33"/>
    </location>
</feature>
<keyword evidence="1" id="KW-0472">Membrane</keyword>